<organism evidence="2 3">
    <name type="scientific">Dyella nitratireducens</name>
    <dbReference type="NCBI Taxonomy" id="1849580"/>
    <lineage>
        <taxon>Bacteria</taxon>
        <taxon>Pseudomonadati</taxon>
        <taxon>Pseudomonadota</taxon>
        <taxon>Gammaproteobacteria</taxon>
        <taxon>Lysobacterales</taxon>
        <taxon>Rhodanobacteraceae</taxon>
        <taxon>Dyella</taxon>
    </lineage>
</organism>
<evidence type="ECO:0000313" key="3">
    <source>
        <dbReference type="Proteomes" id="UP000620046"/>
    </source>
</evidence>
<feature type="domain" description="Asparagine synthetase" evidence="1">
    <location>
        <begin position="116"/>
        <end position="403"/>
    </location>
</feature>
<accession>A0ABQ1FXG0</accession>
<keyword evidence="3" id="KW-1185">Reference proteome</keyword>
<name>A0ABQ1FXG0_9GAMM</name>
<dbReference type="Pfam" id="PF00733">
    <property type="entry name" value="Asn_synthase"/>
    <property type="match status" value="1"/>
</dbReference>
<dbReference type="SUPFAM" id="SSF52402">
    <property type="entry name" value="Adenine nucleotide alpha hydrolases-like"/>
    <property type="match status" value="1"/>
</dbReference>
<gene>
    <name evidence="2" type="ORF">GCM10010981_21850</name>
</gene>
<dbReference type="Proteomes" id="UP000620046">
    <property type="component" value="Unassembled WGS sequence"/>
</dbReference>
<sequence>MAVETVAPPVSMEPSPPLALRARNDTRDIDFSALDALPKGSMELDPVSIADLLRNAFVYPPHSVYRHAKLVLPGDPSGSKRQDEDPVLHATLASWAASFRQTPSLPGSQALVEHYHQLLCAAVERTTASMQRPWFLQSGGKDSTSMAIATSEVRPDVTCITYLGGREENELASAKWVAHQLGLCHETLVCNPGRAYDRYLACVPQMPLLTADFAMLSYVDLVTEIRANDGDGVIDALGSDVYFGMPARWRHLVIRVLAQRFPLPTVLFKLWGIRHSFHLCYALSILQMSAFERFYPGSRFSDQEVDALVGEPIAAQSRQRLNVFLPAIHAAGSIAERRRLAAAIVEAASFGKGLYTANALQLPLAYPYCDARLAEWLMHDVPDDQLVAPDGTSKVLVRKHIARSFENLPYVKKKGCFRFDVCGLARLRFDCVRQFALDAKTQGFLPGAAAWLDAHRMHLGNKYFASKFYLLAVVLPWLLSRTQPPVLHVTHGLQRERRV</sequence>
<dbReference type="InterPro" id="IPR001962">
    <property type="entry name" value="Asn_synthase"/>
</dbReference>
<evidence type="ECO:0000313" key="2">
    <source>
        <dbReference type="EMBL" id="GGA32370.1"/>
    </source>
</evidence>
<evidence type="ECO:0000259" key="1">
    <source>
        <dbReference type="Pfam" id="PF00733"/>
    </source>
</evidence>
<reference evidence="3" key="1">
    <citation type="journal article" date="2019" name="Int. J. Syst. Evol. Microbiol.">
        <title>The Global Catalogue of Microorganisms (GCM) 10K type strain sequencing project: providing services to taxonomists for standard genome sequencing and annotation.</title>
        <authorList>
            <consortium name="The Broad Institute Genomics Platform"/>
            <consortium name="The Broad Institute Genome Sequencing Center for Infectious Disease"/>
            <person name="Wu L."/>
            <person name="Ma J."/>
        </authorList>
    </citation>
    <scope>NUCLEOTIDE SEQUENCE [LARGE SCALE GENOMIC DNA]</scope>
    <source>
        <strain evidence="3">CGMCC 1.15439</strain>
    </source>
</reference>
<proteinExistence type="predicted"/>
<dbReference type="EMBL" id="BMJA01000001">
    <property type="protein sequence ID" value="GGA32370.1"/>
    <property type="molecule type" value="Genomic_DNA"/>
</dbReference>
<dbReference type="InterPro" id="IPR014729">
    <property type="entry name" value="Rossmann-like_a/b/a_fold"/>
</dbReference>
<comment type="caution">
    <text evidence="2">The sequence shown here is derived from an EMBL/GenBank/DDBJ whole genome shotgun (WGS) entry which is preliminary data.</text>
</comment>
<dbReference type="Gene3D" id="3.40.50.620">
    <property type="entry name" value="HUPs"/>
    <property type="match status" value="1"/>
</dbReference>
<protein>
    <recommendedName>
        <fullName evidence="1">Asparagine synthetase domain-containing protein</fullName>
    </recommendedName>
</protein>